<dbReference type="Proteomes" id="UP001589813">
    <property type="component" value="Unassembled WGS sequence"/>
</dbReference>
<keyword evidence="3" id="KW-1185">Reference proteome</keyword>
<dbReference type="EMBL" id="JBHLXP010000003">
    <property type="protein sequence ID" value="MFC0049152.1"/>
    <property type="molecule type" value="Genomic_DNA"/>
</dbReference>
<gene>
    <name evidence="2" type="ORF">ACFFJP_12725</name>
</gene>
<name>A0ABV6BEC6_9GAMM</name>
<dbReference type="InterPro" id="IPR022742">
    <property type="entry name" value="Hydrolase_4"/>
</dbReference>
<dbReference type="GO" id="GO:0016787">
    <property type="term" value="F:hydrolase activity"/>
    <property type="evidence" value="ECO:0007669"/>
    <property type="project" value="UniProtKB-KW"/>
</dbReference>
<dbReference type="SUPFAM" id="SSF53474">
    <property type="entry name" value="alpha/beta-Hydrolases"/>
    <property type="match status" value="1"/>
</dbReference>
<feature type="domain" description="Serine aminopeptidase S33" evidence="1">
    <location>
        <begin position="58"/>
        <end position="309"/>
    </location>
</feature>
<organism evidence="2 3">
    <name type="scientific">Rheinheimera tilapiae</name>
    <dbReference type="NCBI Taxonomy" id="875043"/>
    <lineage>
        <taxon>Bacteria</taxon>
        <taxon>Pseudomonadati</taxon>
        <taxon>Pseudomonadota</taxon>
        <taxon>Gammaproteobacteria</taxon>
        <taxon>Chromatiales</taxon>
        <taxon>Chromatiaceae</taxon>
        <taxon>Rheinheimera</taxon>
    </lineage>
</organism>
<dbReference type="RefSeq" id="WP_377244479.1">
    <property type="nucleotide sequence ID" value="NZ_JBHLXP010000003.1"/>
</dbReference>
<accession>A0ABV6BEC6</accession>
<dbReference type="PANTHER" id="PTHR11614">
    <property type="entry name" value="PHOSPHOLIPASE-RELATED"/>
    <property type="match status" value="1"/>
</dbReference>
<evidence type="ECO:0000313" key="3">
    <source>
        <dbReference type="Proteomes" id="UP001589813"/>
    </source>
</evidence>
<keyword evidence="2" id="KW-0378">Hydrolase</keyword>
<dbReference type="InterPro" id="IPR051044">
    <property type="entry name" value="MAG_DAG_Lipase"/>
</dbReference>
<reference evidence="2 3" key="1">
    <citation type="submission" date="2024-09" db="EMBL/GenBank/DDBJ databases">
        <authorList>
            <person name="Sun Q."/>
            <person name="Mori K."/>
        </authorList>
    </citation>
    <scope>NUCLEOTIDE SEQUENCE [LARGE SCALE GENOMIC DNA]</scope>
    <source>
        <strain evidence="2 3">KCTC 23315</strain>
    </source>
</reference>
<dbReference type="InterPro" id="IPR029058">
    <property type="entry name" value="AB_hydrolase_fold"/>
</dbReference>
<comment type="caution">
    <text evidence="2">The sequence shown here is derived from an EMBL/GenBank/DDBJ whole genome shotgun (WGS) entry which is preliminary data.</text>
</comment>
<protein>
    <submittedName>
        <fullName evidence="2">Alpha/beta fold hydrolase</fullName>
    </submittedName>
</protein>
<dbReference type="Pfam" id="PF12146">
    <property type="entry name" value="Hydrolase_4"/>
    <property type="match status" value="1"/>
</dbReference>
<dbReference type="Gene3D" id="3.40.50.1820">
    <property type="entry name" value="alpha/beta hydrolase"/>
    <property type="match status" value="1"/>
</dbReference>
<proteinExistence type="predicted"/>
<sequence>MKYFPPLQAQLQADALNDNNVRQQLQQCWQQFVKTELYSRDGTRFCLYSRTSLPGWRKPHAALLIVPGRIEAAHKYAELAQDALCSGYQVFVIDHRGQGLAQRPEPDPQLGDVTDFRRYSDDLMQAVSTVRSQTDLPLLALAHSMGSAILYRYLQMTALPLLDAAIFCAPMFGIPTGPLPRLSRFVAMLMQQLNQRFSRAGWYVPGQGPYQNLPFADNALTLSEERYQWFRDLYQQYPAYQLGGVSWRWLHHALEACTQIQQGVVPAVPMLILQAGADTVVDNQAQNKLAARCAIELHQIADARHELLAGTDAQRQQVFSLINLWLQRVATGPGE</sequence>
<evidence type="ECO:0000313" key="2">
    <source>
        <dbReference type="EMBL" id="MFC0049152.1"/>
    </source>
</evidence>
<evidence type="ECO:0000259" key="1">
    <source>
        <dbReference type="Pfam" id="PF12146"/>
    </source>
</evidence>